<dbReference type="RefSeq" id="WP_227569855.1">
    <property type="nucleotide sequence ID" value="NZ_CP101988.1"/>
</dbReference>
<evidence type="ECO:0008006" key="3">
    <source>
        <dbReference type="Google" id="ProtNLM"/>
    </source>
</evidence>
<gene>
    <name evidence="1" type="ORF">NP064_16050</name>
</gene>
<sequence length="232" mass="25303">MTGLLDRDLDVRWLDAALRVAREGLELADARDTLATELADEPLGAAAMKKTLTALTAVWLRPASSRNEITDWALRHSASAPDWRPLHFGALLVSQPSFRVLLHACGRELVAAGGVDTVAVRRRMRAAFGPRRTVDIATQRGIKTLRSLAVLAGDPSSSHSARGHLSATDPELAAWLVRCLLDSRQAESMSVDDVIHAPEFFALKLPKTFPRQAVGLRRHSEGIGRVVLVLDQ</sequence>
<dbReference type="EMBL" id="CP101988">
    <property type="protein sequence ID" value="UUI75251.1"/>
    <property type="molecule type" value="Genomic_DNA"/>
</dbReference>
<dbReference type="Proteomes" id="UP001316189">
    <property type="component" value="Chromosome"/>
</dbReference>
<name>A0ABY5L0N3_9CELL</name>
<keyword evidence="2" id="KW-1185">Reference proteome</keyword>
<accession>A0ABY5L0N3</accession>
<organism evidence="1 2">
    <name type="scientific">Cellulomonas chengniuliangii</name>
    <dbReference type="NCBI Taxonomy" id="2968084"/>
    <lineage>
        <taxon>Bacteria</taxon>
        <taxon>Bacillati</taxon>
        <taxon>Actinomycetota</taxon>
        <taxon>Actinomycetes</taxon>
        <taxon>Micrococcales</taxon>
        <taxon>Cellulomonadaceae</taxon>
        <taxon>Cellulomonas</taxon>
    </lineage>
</organism>
<reference evidence="1 2" key="1">
    <citation type="submission" date="2022-07" db="EMBL/GenBank/DDBJ databases">
        <title>Novel species in genus cellulomonas.</title>
        <authorList>
            <person name="Ye L."/>
        </authorList>
    </citation>
    <scope>NUCLEOTIDE SEQUENCE [LARGE SCALE GENOMIC DNA]</scope>
    <source>
        <strain evidence="2">zg-Y338</strain>
    </source>
</reference>
<evidence type="ECO:0000313" key="1">
    <source>
        <dbReference type="EMBL" id="UUI75251.1"/>
    </source>
</evidence>
<proteinExistence type="predicted"/>
<protein>
    <recommendedName>
        <fullName evidence="3">DUF222 domain-containing protein</fullName>
    </recommendedName>
</protein>
<evidence type="ECO:0000313" key="2">
    <source>
        <dbReference type="Proteomes" id="UP001316189"/>
    </source>
</evidence>